<reference evidence="2 3" key="1">
    <citation type="submission" date="2017-11" db="EMBL/GenBank/DDBJ databases">
        <title>Complete genome sequence of Spiroplasma clarkii CN-5 (DSM 19994).</title>
        <authorList>
            <person name="Tsai Y.-M."/>
            <person name="Chang A."/>
            <person name="Lo W.-S."/>
            <person name="Kuo C.-H."/>
        </authorList>
    </citation>
    <scope>NUCLEOTIDE SEQUENCE [LARGE SCALE GENOMIC DNA]</scope>
    <source>
        <strain evidence="2 3">CN-5</strain>
    </source>
</reference>
<dbReference type="RefSeq" id="WP_100254235.1">
    <property type="nucleotide sequence ID" value="NZ_CP015819.1"/>
</dbReference>
<evidence type="ECO:0000256" key="1">
    <source>
        <dbReference type="SAM" id="Phobius"/>
    </source>
</evidence>
<evidence type="ECO:0000313" key="3">
    <source>
        <dbReference type="Proteomes" id="UP000231179"/>
    </source>
</evidence>
<dbReference type="KEGG" id="scla:SCLARK_00552"/>
<dbReference type="AlphaFoldDB" id="A0A1Y0KZP6"/>
<keyword evidence="1" id="KW-0472">Membrane</keyword>
<dbReference type="EMBL" id="CP024870">
    <property type="protein sequence ID" value="ATX70673.1"/>
    <property type="molecule type" value="Genomic_DNA"/>
</dbReference>
<protein>
    <recommendedName>
        <fullName evidence="4">Transmembrane protein</fullName>
    </recommendedName>
</protein>
<name>A0A1Y0KZP6_9MOLU</name>
<accession>A0A1Y0KZP6</accession>
<sequence>MGSDIDVTTSNADILSYHYQKIAQKYDKGLAAKFLSELDKNETIELRLSGFLDVDSKLGSAVINNIQIKDPTFAFELFYTYQNDGGVQGISELIKNYLLGINNSYNILKSQDITDVENLTVSYKVGVTPEIVEDYLANSFAYNFFKTFMDKKPTTTNDFKNSFIVNRTLAALTAPGQLTDASKKLSIENKNLVDFLEQNNITVYSDELLELQKLLVDKFNYDIAVTWKIRSNLNSVYNGLSIGYFDPLQNIDEYGKILKFSSGDRTLYSLMIGGGNVEPLVVKSKDLLTSYNSDADELQRRILWFKDKNEFSKYTASRRTLNLLYNLNPFGSLYNMAYFSGVNQPKFDIPMTSINLFGTPSFRTGYIISSTDPTELNFNENTLQFTNRPFSVAATYVCYFALGITLGAISYWVFVKKTKYKVKKQKGGVK</sequence>
<gene>
    <name evidence="2" type="ORF">SCLAR_v1c03430</name>
</gene>
<keyword evidence="3" id="KW-1185">Reference proteome</keyword>
<feature type="transmembrane region" description="Helical" evidence="1">
    <location>
        <begin position="393"/>
        <end position="414"/>
    </location>
</feature>
<evidence type="ECO:0000313" key="2">
    <source>
        <dbReference type="EMBL" id="ATX70673.1"/>
    </source>
</evidence>
<evidence type="ECO:0008006" key="4">
    <source>
        <dbReference type="Google" id="ProtNLM"/>
    </source>
</evidence>
<keyword evidence="1" id="KW-0812">Transmembrane</keyword>
<dbReference type="Proteomes" id="UP000231179">
    <property type="component" value="Chromosome"/>
</dbReference>
<keyword evidence="1" id="KW-1133">Transmembrane helix</keyword>
<proteinExistence type="predicted"/>
<organism evidence="2 3">
    <name type="scientific">Spiroplasma clarkii</name>
    <dbReference type="NCBI Taxonomy" id="2139"/>
    <lineage>
        <taxon>Bacteria</taxon>
        <taxon>Bacillati</taxon>
        <taxon>Mycoplasmatota</taxon>
        <taxon>Mollicutes</taxon>
        <taxon>Entomoplasmatales</taxon>
        <taxon>Spiroplasmataceae</taxon>
        <taxon>Spiroplasma</taxon>
    </lineage>
</organism>